<proteinExistence type="inferred from homology"/>
<dbReference type="InterPro" id="IPR020904">
    <property type="entry name" value="Sc_DH/Rdtase_CS"/>
</dbReference>
<dbReference type="PROSITE" id="PS00061">
    <property type="entry name" value="ADH_SHORT"/>
    <property type="match status" value="1"/>
</dbReference>
<dbReference type="PRINTS" id="PR00081">
    <property type="entry name" value="GDHRDH"/>
</dbReference>
<accession>A0A1H0N4X6</accession>
<dbReference type="GO" id="GO:0016616">
    <property type="term" value="F:oxidoreductase activity, acting on the CH-OH group of donors, NAD or NADP as acceptor"/>
    <property type="evidence" value="ECO:0007669"/>
    <property type="project" value="TreeGrafter"/>
</dbReference>
<dbReference type="OrthoDB" id="9804774at2"/>
<reference evidence="5" key="1">
    <citation type="submission" date="2016-10" db="EMBL/GenBank/DDBJ databases">
        <authorList>
            <person name="Varghese N."/>
            <person name="Submissions S."/>
        </authorList>
    </citation>
    <scope>NUCLEOTIDE SEQUENCE [LARGE SCALE GENOMIC DNA]</scope>
    <source>
        <strain evidence="5">DSM 22329</strain>
    </source>
</reference>
<dbReference type="PANTHER" id="PTHR42760:SF133">
    <property type="entry name" value="3-OXOACYL-[ACYL-CARRIER-PROTEIN] REDUCTASE"/>
    <property type="match status" value="1"/>
</dbReference>
<dbReference type="Gene3D" id="3.40.50.720">
    <property type="entry name" value="NAD(P)-binding Rossmann-like Domain"/>
    <property type="match status" value="1"/>
</dbReference>
<evidence type="ECO:0000256" key="2">
    <source>
        <dbReference type="ARBA" id="ARBA00023002"/>
    </source>
</evidence>
<keyword evidence="2" id="KW-0560">Oxidoreductase</keyword>
<dbReference type="EMBL" id="LT629711">
    <property type="protein sequence ID" value="SDO87703.1"/>
    <property type="molecule type" value="Genomic_DNA"/>
</dbReference>
<keyword evidence="5" id="KW-1185">Reference proteome</keyword>
<dbReference type="STRING" id="443156.SAMN04489867_0826"/>
<organism evidence="4 5">
    <name type="scientific">Pedococcus dokdonensis</name>
    <dbReference type="NCBI Taxonomy" id="443156"/>
    <lineage>
        <taxon>Bacteria</taxon>
        <taxon>Bacillati</taxon>
        <taxon>Actinomycetota</taxon>
        <taxon>Actinomycetes</taxon>
        <taxon>Micrococcales</taxon>
        <taxon>Intrasporangiaceae</taxon>
        <taxon>Pedococcus</taxon>
    </lineage>
</organism>
<dbReference type="InterPro" id="IPR002347">
    <property type="entry name" value="SDR_fam"/>
</dbReference>
<dbReference type="PANTHER" id="PTHR42760">
    <property type="entry name" value="SHORT-CHAIN DEHYDROGENASES/REDUCTASES FAMILY MEMBER"/>
    <property type="match status" value="1"/>
</dbReference>
<name>A0A1H0N4X6_9MICO</name>
<sequence>MELTGRVVVVTGGASGLGEHLVRAFAREGAHVVVADLDTAPAEALAAALRQEGGGATGVRCDVTVEDDLLALVTAADALGGIDVLVNNAGGWGGAEQHYPEAPPEDWQAVLALNLHAPMRLLQLCLDGMRRRGWGSVVNVASSAGVGTTAYGSPPYAVAKAGLVRLTTALAGLQDEGVLVTCLVPGWIGLPRAHAELAALAPPERQASPELVPPEIIAAEAVRLVRDRVTAGTVVELLDGAHRRVVSPDGAGAAPG</sequence>
<comment type="similarity">
    <text evidence="1 3">Belongs to the short-chain dehydrogenases/reductases (SDR) family.</text>
</comment>
<evidence type="ECO:0000256" key="1">
    <source>
        <dbReference type="ARBA" id="ARBA00006484"/>
    </source>
</evidence>
<dbReference type="CDD" id="cd05233">
    <property type="entry name" value="SDR_c"/>
    <property type="match status" value="1"/>
</dbReference>
<evidence type="ECO:0000313" key="5">
    <source>
        <dbReference type="Proteomes" id="UP000199077"/>
    </source>
</evidence>
<dbReference type="Pfam" id="PF00106">
    <property type="entry name" value="adh_short"/>
    <property type="match status" value="1"/>
</dbReference>
<dbReference type="PRINTS" id="PR00080">
    <property type="entry name" value="SDRFAMILY"/>
</dbReference>
<dbReference type="AlphaFoldDB" id="A0A1H0N4X6"/>
<dbReference type="SUPFAM" id="SSF51735">
    <property type="entry name" value="NAD(P)-binding Rossmann-fold domains"/>
    <property type="match status" value="1"/>
</dbReference>
<dbReference type="RefSeq" id="WP_091781860.1">
    <property type="nucleotide sequence ID" value="NZ_LT629711.1"/>
</dbReference>
<gene>
    <name evidence="4" type="ORF">SAMN04489867_0826</name>
</gene>
<evidence type="ECO:0000256" key="3">
    <source>
        <dbReference type="RuleBase" id="RU000363"/>
    </source>
</evidence>
<evidence type="ECO:0000313" key="4">
    <source>
        <dbReference type="EMBL" id="SDO87703.1"/>
    </source>
</evidence>
<dbReference type="Proteomes" id="UP000199077">
    <property type="component" value="Chromosome I"/>
</dbReference>
<protein>
    <submittedName>
        <fullName evidence="4">3-oxoacyl-[acyl-carrier protein] reductase</fullName>
    </submittedName>
</protein>
<dbReference type="InterPro" id="IPR036291">
    <property type="entry name" value="NAD(P)-bd_dom_sf"/>
</dbReference>